<accession>A0A1D8NAB3</accession>
<sequence length="187" mass="20748">MERGKAPEEPGKQIWGIRADRNVCHVIPARFKVSRASLGFFFVLFESIFSHPFSVHLSLFVARPSGVEISNLVGATNLSSTPTADRQRPEDSLGQCQISISAFPTRVTQTGAPRALPPITHHLPRRLPQQQCNQQSISTSNTDYTHPQDRVNSSSTLFTNAFGTSAPTQTQTHLSTHLHVNQTREYD</sequence>
<protein>
    <submittedName>
        <fullName evidence="2">Uncharacterized protein</fullName>
    </submittedName>
</protein>
<reference evidence="2 3" key="1">
    <citation type="journal article" date="2016" name="PLoS ONE">
        <title>Sequence Assembly of Yarrowia lipolytica Strain W29/CLIB89 Shows Transposable Element Diversity.</title>
        <authorList>
            <person name="Magnan C."/>
            <person name="Yu J."/>
            <person name="Chang I."/>
            <person name="Jahn E."/>
            <person name="Kanomata Y."/>
            <person name="Wu J."/>
            <person name="Zeller M."/>
            <person name="Oakes M."/>
            <person name="Baldi P."/>
            <person name="Sandmeyer S."/>
        </authorList>
    </citation>
    <scope>NUCLEOTIDE SEQUENCE [LARGE SCALE GENOMIC DNA]</scope>
    <source>
        <strain evidence="3">CLIB89(W29)</strain>
    </source>
</reference>
<gene>
    <name evidence="2" type="ORF">YALI1_C12834g</name>
</gene>
<feature type="compositionally biased region" description="Low complexity" evidence="1">
    <location>
        <begin position="168"/>
        <end position="179"/>
    </location>
</feature>
<feature type="region of interest" description="Disordered" evidence="1">
    <location>
        <begin position="131"/>
        <end position="187"/>
    </location>
</feature>
<evidence type="ECO:0000313" key="3">
    <source>
        <dbReference type="Proteomes" id="UP000182444"/>
    </source>
</evidence>
<dbReference type="RefSeq" id="XP_068138363.1">
    <property type="nucleotide sequence ID" value="XM_068282262.1"/>
</dbReference>
<dbReference type="VEuPathDB" id="FungiDB:YALI1_C12834g"/>
<evidence type="ECO:0000313" key="2">
    <source>
        <dbReference type="EMBL" id="AOW02570.1"/>
    </source>
</evidence>
<name>A0A1D8NAB3_YARLL</name>
<dbReference type="AlphaFoldDB" id="A0A1D8NAB3"/>
<evidence type="ECO:0000256" key="1">
    <source>
        <dbReference type="SAM" id="MobiDB-lite"/>
    </source>
</evidence>
<dbReference type="EMBL" id="CP017555">
    <property type="protein sequence ID" value="AOW02570.1"/>
    <property type="molecule type" value="Genomic_DNA"/>
</dbReference>
<dbReference type="Proteomes" id="UP000182444">
    <property type="component" value="Chromosome 1C"/>
</dbReference>
<dbReference type="GeneID" id="94582900"/>
<proteinExistence type="predicted"/>
<feature type="compositionally biased region" description="Polar residues" evidence="1">
    <location>
        <begin position="131"/>
        <end position="167"/>
    </location>
</feature>
<organism evidence="2 3">
    <name type="scientific">Yarrowia lipolytica</name>
    <name type="common">Candida lipolytica</name>
    <dbReference type="NCBI Taxonomy" id="4952"/>
    <lineage>
        <taxon>Eukaryota</taxon>
        <taxon>Fungi</taxon>
        <taxon>Dikarya</taxon>
        <taxon>Ascomycota</taxon>
        <taxon>Saccharomycotina</taxon>
        <taxon>Dipodascomycetes</taxon>
        <taxon>Dipodascales</taxon>
        <taxon>Dipodascales incertae sedis</taxon>
        <taxon>Yarrowia</taxon>
    </lineage>
</organism>